<keyword evidence="2" id="KW-0812">Transmembrane</keyword>
<dbReference type="AlphaFoldDB" id="A0A8J4V8B1"/>
<dbReference type="PANTHER" id="PTHR22957:SF457">
    <property type="entry name" value="RABGAP_TBC DOMAIN-CONTAINING PROTEIN"/>
    <property type="match status" value="1"/>
</dbReference>
<feature type="transmembrane region" description="Helical" evidence="2">
    <location>
        <begin position="544"/>
        <end position="571"/>
    </location>
</feature>
<dbReference type="GO" id="GO:0005096">
    <property type="term" value="F:GTPase activator activity"/>
    <property type="evidence" value="ECO:0007669"/>
    <property type="project" value="TreeGrafter"/>
</dbReference>
<dbReference type="InterPro" id="IPR035969">
    <property type="entry name" value="Rab-GAP_TBC_sf"/>
</dbReference>
<protein>
    <recommendedName>
        <fullName evidence="3">Rab-GAP TBC domain-containing protein</fullName>
    </recommendedName>
</protein>
<reference evidence="4" key="1">
    <citation type="submission" date="2020-01" db="EMBL/GenBank/DDBJ databases">
        <title>Development of genomics and gene disruption for Polysphondylium violaceum indicates a role for the polyketide synthase stlB in stalk morphogenesis.</title>
        <authorList>
            <person name="Narita B."/>
            <person name="Kawabe Y."/>
            <person name="Kin K."/>
            <person name="Saito T."/>
            <person name="Gibbs R."/>
            <person name="Kuspa A."/>
            <person name="Muzny D."/>
            <person name="Queller D."/>
            <person name="Richards S."/>
            <person name="Strassman J."/>
            <person name="Sucgang R."/>
            <person name="Worley K."/>
            <person name="Schaap P."/>
        </authorList>
    </citation>
    <scope>NUCLEOTIDE SEQUENCE</scope>
    <source>
        <strain evidence="4">QSvi11</strain>
    </source>
</reference>
<name>A0A8J4V8B1_9MYCE</name>
<accession>A0A8J4V8B1</accession>
<keyword evidence="5" id="KW-1185">Reference proteome</keyword>
<dbReference type="SMART" id="SM00164">
    <property type="entry name" value="TBC"/>
    <property type="match status" value="1"/>
</dbReference>
<gene>
    <name evidence="4" type="ORF">CYY_001029</name>
</gene>
<evidence type="ECO:0000313" key="5">
    <source>
        <dbReference type="Proteomes" id="UP000695562"/>
    </source>
</evidence>
<comment type="caution">
    <text evidence="4">The sequence shown here is derived from an EMBL/GenBank/DDBJ whole genome shotgun (WGS) entry which is preliminary data.</text>
</comment>
<keyword evidence="2" id="KW-0472">Membrane</keyword>
<dbReference type="Pfam" id="PF00566">
    <property type="entry name" value="RabGAP-TBC"/>
    <property type="match status" value="1"/>
</dbReference>
<dbReference type="PANTHER" id="PTHR22957">
    <property type="entry name" value="TBC1 DOMAIN FAMILY MEMBER GTPASE-ACTIVATING PROTEIN"/>
    <property type="match status" value="1"/>
</dbReference>
<dbReference type="SUPFAM" id="SSF47923">
    <property type="entry name" value="Ypt/Rab-GAP domain of gyp1p"/>
    <property type="match status" value="2"/>
</dbReference>
<dbReference type="PROSITE" id="PS50086">
    <property type="entry name" value="TBC_RABGAP"/>
    <property type="match status" value="1"/>
</dbReference>
<evidence type="ECO:0000256" key="1">
    <source>
        <dbReference type="SAM" id="MobiDB-lite"/>
    </source>
</evidence>
<dbReference type="Gene3D" id="1.10.10.750">
    <property type="entry name" value="Ypt/Rab-GAP domain of gyp1p, domain 1"/>
    <property type="match status" value="1"/>
</dbReference>
<proteinExistence type="predicted"/>
<feature type="domain" description="Rab-GAP TBC" evidence="3">
    <location>
        <begin position="78"/>
        <end position="303"/>
    </location>
</feature>
<dbReference type="EMBL" id="AJWJ01000023">
    <property type="protein sequence ID" value="KAF2077642.1"/>
    <property type="molecule type" value="Genomic_DNA"/>
</dbReference>
<feature type="region of interest" description="Disordered" evidence="1">
    <location>
        <begin position="599"/>
        <end position="638"/>
    </location>
</feature>
<dbReference type="Gene3D" id="1.10.472.80">
    <property type="entry name" value="Ypt/Rab-GAP domain of gyp1p, domain 3"/>
    <property type="match status" value="1"/>
</dbReference>
<evidence type="ECO:0000256" key="2">
    <source>
        <dbReference type="SAM" id="Phobius"/>
    </source>
</evidence>
<sequence length="638" mass="73529">MALAFPPHAIQAILETEHNLFNNKIFLSNINDDISVSPSMLRESKVAKPSINKYSKFKSLLSQNIIDIDSLRALSWGGIPMEHRPLAWKLLLNYLPIEKRNHNRVLMEKRNQYKQLVHKFYTDDLNPNDNKILNQVRLDVPRTIPRGFNKTNLIQSTILHNVLERILYVWSLSNPLISYFQGLNDIPAQFLLIFLSQYINLFGDLSDLTDDILERVEADTFWCFSLLMNNLKNRFIDFHDGIQRMTLKLEKLVKLKEEKLADHLKSEGCDFMLFSIRWMICLLCREFDFSLSARLWDSYIAHGPNFGYFHIYICAALITTKEWVPFLHEKEFSEIIVFLQHLPTEQWNICHIDYLLVRAYKIFLLEIKSLVSDSFKSISSVPIQKVEQQQQQLEDQNIISQLDLNNNSSSNNNNSGINNNYKHPFIRKQNNDKNNIRMDSSINSIILKSQMKDISSIYNIIQQNDQTVNSNNNNSNNSMENNIQLKKLQELHQNMIVSSFANNSQFLNQELLEKVLELIPGQKLDFSTLSPEDADQELIRQVTVYLMLIMGTLLLVSVVLVVIIISTALTITSLEFYNNHSNGVVGNNKLPIKATTTTTTTTTTTEVTNNTNTTSNTTTTTANNNTEDSTFQDTIEND</sequence>
<evidence type="ECO:0000313" key="4">
    <source>
        <dbReference type="EMBL" id="KAF2077642.1"/>
    </source>
</evidence>
<feature type="compositionally biased region" description="Polar residues" evidence="1">
    <location>
        <begin position="627"/>
        <end position="638"/>
    </location>
</feature>
<keyword evidence="2" id="KW-1133">Transmembrane helix</keyword>
<organism evidence="4 5">
    <name type="scientific">Polysphondylium violaceum</name>
    <dbReference type="NCBI Taxonomy" id="133409"/>
    <lineage>
        <taxon>Eukaryota</taxon>
        <taxon>Amoebozoa</taxon>
        <taxon>Evosea</taxon>
        <taxon>Eumycetozoa</taxon>
        <taxon>Dictyostelia</taxon>
        <taxon>Dictyosteliales</taxon>
        <taxon>Dictyosteliaceae</taxon>
        <taxon>Polysphondylium</taxon>
    </lineage>
</organism>
<dbReference type="Proteomes" id="UP000695562">
    <property type="component" value="Unassembled WGS sequence"/>
</dbReference>
<feature type="compositionally biased region" description="Low complexity" evidence="1">
    <location>
        <begin position="599"/>
        <end position="626"/>
    </location>
</feature>
<dbReference type="Gene3D" id="1.10.8.270">
    <property type="entry name" value="putative rabgap domain of human tbc1 domain family member 14 like domains"/>
    <property type="match status" value="1"/>
</dbReference>
<dbReference type="InterPro" id="IPR000195">
    <property type="entry name" value="Rab-GAP-TBC_dom"/>
</dbReference>
<dbReference type="OrthoDB" id="26371at2759"/>
<evidence type="ECO:0000259" key="3">
    <source>
        <dbReference type="PROSITE" id="PS50086"/>
    </source>
</evidence>